<dbReference type="PANTHER" id="PTHR15420:SF2">
    <property type="entry name" value="CYTOCHROME B-C1 COMPLEX SUBUNIT 10"/>
    <property type="match status" value="1"/>
</dbReference>
<reference evidence="1" key="2">
    <citation type="submission" date="2022-10" db="EMBL/GenBank/DDBJ databases">
        <authorList>
            <consortium name="ENA_rothamsted_submissions"/>
            <consortium name="culmorum"/>
            <person name="King R."/>
        </authorList>
    </citation>
    <scope>NUCLEOTIDE SEQUENCE</scope>
</reference>
<gene>
    <name evidence="1" type="ORF">PHAECO_LOCUS11258</name>
</gene>
<protein>
    <submittedName>
        <fullName evidence="1">Uncharacterized protein</fullName>
    </submittedName>
</protein>
<dbReference type="GO" id="GO:0006122">
    <property type="term" value="P:mitochondrial electron transport, ubiquinol to cytochrome c"/>
    <property type="evidence" value="ECO:0007669"/>
    <property type="project" value="InterPro"/>
</dbReference>
<name>A0A9N9SKS2_PHACE</name>
<accession>A0A9N9SKS2</accession>
<evidence type="ECO:0000313" key="2">
    <source>
        <dbReference type="Proteomes" id="UP001153737"/>
    </source>
</evidence>
<dbReference type="GO" id="GO:0005743">
    <property type="term" value="C:mitochondrial inner membrane"/>
    <property type="evidence" value="ECO:0007669"/>
    <property type="project" value="TreeGrafter"/>
</dbReference>
<dbReference type="Proteomes" id="UP001153737">
    <property type="component" value="Chromosome 7"/>
</dbReference>
<dbReference type="InterPro" id="IPR015089">
    <property type="entry name" value="UQCR"/>
</dbReference>
<dbReference type="SUPFAM" id="SSF81518">
    <property type="entry name" value="Subunit XI (6.4 kDa protein) of cytochrome bc1 complex (Ubiquinol-cytochrome c reductase)"/>
    <property type="match status" value="1"/>
</dbReference>
<proteinExistence type="predicted"/>
<organism evidence="1 2">
    <name type="scientific">Phaedon cochleariae</name>
    <name type="common">Mustard beetle</name>
    <dbReference type="NCBI Taxonomy" id="80249"/>
    <lineage>
        <taxon>Eukaryota</taxon>
        <taxon>Metazoa</taxon>
        <taxon>Ecdysozoa</taxon>
        <taxon>Arthropoda</taxon>
        <taxon>Hexapoda</taxon>
        <taxon>Insecta</taxon>
        <taxon>Pterygota</taxon>
        <taxon>Neoptera</taxon>
        <taxon>Endopterygota</taxon>
        <taxon>Coleoptera</taxon>
        <taxon>Polyphaga</taxon>
        <taxon>Cucujiformia</taxon>
        <taxon>Chrysomeloidea</taxon>
        <taxon>Chrysomelidae</taxon>
        <taxon>Chrysomelinae</taxon>
        <taxon>Chrysomelini</taxon>
        <taxon>Phaedon</taxon>
    </lineage>
</organism>
<sequence>MVQDCRKDGGHLSKSKIVCKTKAEILEEKEKCDEPMKQRSEQKSNFSIESPRFLRLIGPKHIEIFRNYIPSLVIYTAAGTLCTLYFCEWKAVLQYVPFYNGKYKKDE</sequence>
<dbReference type="PANTHER" id="PTHR15420">
    <property type="entry name" value="UBIQUINOL-CYTOCHROME C REDUCTASE COMPLEX 6.4 KD PROTEIN"/>
    <property type="match status" value="1"/>
</dbReference>
<dbReference type="OrthoDB" id="15743at2759"/>
<dbReference type="AlphaFoldDB" id="A0A9N9SKS2"/>
<dbReference type="EMBL" id="OU896713">
    <property type="protein sequence ID" value="CAG9823433.1"/>
    <property type="molecule type" value="Genomic_DNA"/>
</dbReference>
<dbReference type="InterPro" id="IPR029027">
    <property type="entry name" value="Single_a-helix_sf"/>
</dbReference>
<dbReference type="Pfam" id="PF08997">
    <property type="entry name" value="UCR_6-4kD"/>
    <property type="match status" value="1"/>
</dbReference>
<dbReference type="Gene3D" id="1.20.5.220">
    <property type="match status" value="1"/>
</dbReference>
<evidence type="ECO:0000313" key="1">
    <source>
        <dbReference type="EMBL" id="CAG9823433.1"/>
    </source>
</evidence>
<reference evidence="1" key="1">
    <citation type="submission" date="2022-01" db="EMBL/GenBank/DDBJ databases">
        <authorList>
            <person name="King R."/>
        </authorList>
    </citation>
    <scope>NUCLEOTIDE SEQUENCE</scope>
</reference>
<keyword evidence="2" id="KW-1185">Reference proteome</keyword>